<dbReference type="Proteomes" id="UP001054945">
    <property type="component" value="Unassembled WGS sequence"/>
</dbReference>
<keyword evidence="2" id="KW-1185">Reference proteome</keyword>
<organism evidence="1 2">
    <name type="scientific">Caerostris extrusa</name>
    <name type="common">Bark spider</name>
    <name type="synonym">Caerostris bankana</name>
    <dbReference type="NCBI Taxonomy" id="172846"/>
    <lineage>
        <taxon>Eukaryota</taxon>
        <taxon>Metazoa</taxon>
        <taxon>Ecdysozoa</taxon>
        <taxon>Arthropoda</taxon>
        <taxon>Chelicerata</taxon>
        <taxon>Arachnida</taxon>
        <taxon>Araneae</taxon>
        <taxon>Araneomorphae</taxon>
        <taxon>Entelegynae</taxon>
        <taxon>Araneoidea</taxon>
        <taxon>Araneidae</taxon>
        <taxon>Caerostris</taxon>
    </lineage>
</organism>
<reference evidence="1 2" key="1">
    <citation type="submission" date="2021-06" db="EMBL/GenBank/DDBJ databases">
        <title>Caerostris extrusa draft genome.</title>
        <authorList>
            <person name="Kono N."/>
            <person name="Arakawa K."/>
        </authorList>
    </citation>
    <scope>NUCLEOTIDE SEQUENCE [LARGE SCALE GENOMIC DNA]</scope>
</reference>
<dbReference type="AlphaFoldDB" id="A0AAV4XIZ8"/>
<proteinExistence type="predicted"/>
<name>A0AAV4XIZ8_CAEEX</name>
<comment type="caution">
    <text evidence="1">The sequence shown here is derived from an EMBL/GenBank/DDBJ whole genome shotgun (WGS) entry which is preliminary data.</text>
</comment>
<sequence length="97" mass="11054">MLLSSQISISYVLEVGSVIDEGAIEDLHSSSFSKSDNFFHEWRFVLNPTLTTDENILISRAAYYTIRRDSLKKRALINSFLQLTCSSALLWKHGDLQ</sequence>
<gene>
    <name evidence="1" type="ORF">CEXT_760891</name>
</gene>
<accession>A0AAV4XIZ8</accession>
<protein>
    <submittedName>
        <fullName evidence="1">Uncharacterized protein</fullName>
    </submittedName>
</protein>
<evidence type="ECO:0000313" key="2">
    <source>
        <dbReference type="Proteomes" id="UP001054945"/>
    </source>
</evidence>
<evidence type="ECO:0000313" key="1">
    <source>
        <dbReference type="EMBL" id="GIY94961.1"/>
    </source>
</evidence>
<dbReference type="EMBL" id="BPLR01000456">
    <property type="protein sequence ID" value="GIY94961.1"/>
    <property type="molecule type" value="Genomic_DNA"/>
</dbReference>